<dbReference type="Pfam" id="PF10502">
    <property type="entry name" value="Peptidase_S26"/>
    <property type="match status" value="2"/>
</dbReference>
<evidence type="ECO:0000313" key="11">
    <source>
        <dbReference type="Proteomes" id="UP001497623"/>
    </source>
</evidence>
<evidence type="ECO:0000313" key="10">
    <source>
        <dbReference type="EMBL" id="CAL4177046.1"/>
    </source>
</evidence>
<dbReference type="InterPro" id="IPR019533">
    <property type="entry name" value="Peptidase_S26"/>
</dbReference>
<accession>A0AAV2SD49</accession>
<comment type="similarity">
    <text evidence="7">Belongs to the peptidase S26 family. IMP1 subfamily.</text>
</comment>
<dbReference type="GO" id="GO:0006465">
    <property type="term" value="P:signal peptide processing"/>
    <property type="evidence" value="ECO:0007669"/>
    <property type="project" value="InterPro"/>
</dbReference>
<dbReference type="SUPFAM" id="SSF51306">
    <property type="entry name" value="LexA/Signal peptidase"/>
    <property type="match status" value="1"/>
</dbReference>
<proteinExistence type="inferred from homology"/>
<evidence type="ECO:0000256" key="3">
    <source>
        <dbReference type="ARBA" id="ARBA00022792"/>
    </source>
</evidence>
<dbReference type="GO" id="GO:0004252">
    <property type="term" value="F:serine-type endopeptidase activity"/>
    <property type="evidence" value="ECO:0007669"/>
    <property type="project" value="InterPro"/>
</dbReference>
<feature type="domain" description="Peptidase S26" evidence="9">
    <location>
        <begin position="32"/>
        <end position="93"/>
    </location>
</feature>
<dbReference type="CDD" id="cd06530">
    <property type="entry name" value="S26_SPase_I"/>
    <property type="match status" value="1"/>
</dbReference>
<feature type="active site" evidence="8">
    <location>
        <position position="81"/>
    </location>
</feature>
<feature type="non-terminal residue" evidence="10">
    <location>
        <position position="157"/>
    </location>
</feature>
<evidence type="ECO:0000256" key="5">
    <source>
        <dbReference type="ARBA" id="ARBA00023128"/>
    </source>
</evidence>
<comment type="subcellular location">
    <subcellularLocation>
        <location evidence="1">Mitochondrion inner membrane</location>
    </subcellularLocation>
</comment>
<feature type="domain" description="Peptidase S26" evidence="9">
    <location>
        <begin position="97"/>
        <end position="138"/>
    </location>
</feature>
<dbReference type="Gene3D" id="2.10.109.10">
    <property type="entry name" value="Umud Fragment, subunit A"/>
    <property type="match status" value="1"/>
</dbReference>
<comment type="caution">
    <text evidence="10">The sequence shown here is derived from an EMBL/GenBank/DDBJ whole genome shotgun (WGS) entry which is preliminary data.</text>
</comment>
<keyword evidence="3" id="KW-0999">Mitochondrion inner membrane</keyword>
<dbReference type="Proteomes" id="UP001497623">
    <property type="component" value="Unassembled WGS sequence"/>
</dbReference>
<comment type="subunit">
    <text evidence="2">Heterodimer of 2 subunits, IMMPL1 and IMMPL2.</text>
</comment>
<dbReference type="PRINTS" id="PR00727">
    <property type="entry name" value="LEADERPTASE"/>
</dbReference>
<evidence type="ECO:0000259" key="9">
    <source>
        <dbReference type="Pfam" id="PF10502"/>
    </source>
</evidence>
<feature type="active site" evidence="8">
    <location>
        <position position="38"/>
    </location>
</feature>
<dbReference type="InterPro" id="IPR000223">
    <property type="entry name" value="Pept_S26A_signal_pept_1"/>
</dbReference>
<reference evidence="10 11" key="1">
    <citation type="submission" date="2024-05" db="EMBL/GenBank/DDBJ databases">
        <authorList>
            <person name="Wallberg A."/>
        </authorList>
    </citation>
    <scope>NUCLEOTIDE SEQUENCE [LARGE SCALE GENOMIC DNA]</scope>
</reference>
<evidence type="ECO:0000256" key="4">
    <source>
        <dbReference type="ARBA" id="ARBA00022801"/>
    </source>
</evidence>
<dbReference type="EMBL" id="CAXKWB010055396">
    <property type="protein sequence ID" value="CAL4177046.1"/>
    <property type="molecule type" value="Genomic_DNA"/>
</dbReference>
<evidence type="ECO:0000256" key="7">
    <source>
        <dbReference type="ARBA" id="ARBA00038445"/>
    </source>
</evidence>
<dbReference type="InterPro" id="IPR036286">
    <property type="entry name" value="LexA/Signal_pep-like_sf"/>
</dbReference>
<dbReference type="PANTHER" id="PTHR12383">
    <property type="entry name" value="PROTEASE FAMILY S26 MITOCHONDRIAL INNER MEMBRANE PROTEASE-RELATED"/>
    <property type="match status" value="1"/>
</dbReference>
<sequence length="157" mass="17868">MLELEKQILFVAKSLIGYGCIRSKFDNINKFLTCKGPSMEPTIYSEDILITEHISPRLNRISRGDVVIARSPNNPRKHICKRVTGLSGEKIKCGTTTHIVPRGHVWLEGDNAFNSTDSREFGSLPAGLIRGRCVWRIWPLSDLGRLDSLQNWQMERF</sequence>
<evidence type="ECO:0000256" key="6">
    <source>
        <dbReference type="ARBA" id="ARBA00023136"/>
    </source>
</evidence>
<evidence type="ECO:0000256" key="8">
    <source>
        <dbReference type="PIRSR" id="PIRSR600223-1"/>
    </source>
</evidence>
<dbReference type="InterPro" id="IPR052064">
    <property type="entry name" value="Mito_IMP1_subunit"/>
</dbReference>
<dbReference type="GO" id="GO:0006627">
    <property type="term" value="P:protein processing involved in protein targeting to mitochondrion"/>
    <property type="evidence" value="ECO:0007669"/>
    <property type="project" value="TreeGrafter"/>
</dbReference>
<keyword evidence="5" id="KW-0496">Mitochondrion</keyword>
<keyword evidence="4" id="KW-0378">Hydrolase</keyword>
<dbReference type="GO" id="GO:0042720">
    <property type="term" value="C:mitochondrial inner membrane peptidase complex"/>
    <property type="evidence" value="ECO:0007669"/>
    <property type="project" value="TreeGrafter"/>
</dbReference>
<gene>
    <name evidence="10" type="ORF">MNOR_LOCUS34860</name>
</gene>
<dbReference type="AlphaFoldDB" id="A0AAV2SD49"/>
<dbReference type="PANTHER" id="PTHR12383:SF16">
    <property type="entry name" value="MITOCHONDRIAL INNER MEMBRANE PROTEASE SUBUNIT 1"/>
    <property type="match status" value="1"/>
</dbReference>
<protein>
    <recommendedName>
        <fullName evidence="9">Peptidase S26 domain-containing protein</fullName>
    </recommendedName>
</protein>
<evidence type="ECO:0000256" key="2">
    <source>
        <dbReference type="ARBA" id="ARBA00011805"/>
    </source>
</evidence>
<keyword evidence="6" id="KW-0472">Membrane</keyword>
<name>A0AAV2SD49_MEGNR</name>
<organism evidence="10 11">
    <name type="scientific">Meganyctiphanes norvegica</name>
    <name type="common">Northern krill</name>
    <name type="synonym">Thysanopoda norvegica</name>
    <dbReference type="NCBI Taxonomy" id="48144"/>
    <lineage>
        <taxon>Eukaryota</taxon>
        <taxon>Metazoa</taxon>
        <taxon>Ecdysozoa</taxon>
        <taxon>Arthropoda</taxon>
        <taxon>Crustacea</taxon>
        <taxon>Multicrustacea</taxon>
        <taxon>Malacostraca</taxon>
        <taxon>Eumalacostraca</taxon>
        <taxon>Eucarida</taxon>
        <taxon>Euphausiacea</taxon>
        <taxon>Euphausiidae</taxon>
        <taxon>Meganyctiphanes</taxon>
    </lineage>
</organism>
<keyword evidence="11" id="KW-1185">Reference proteome</keyword>
<evidence type="ECO:0000256" key="1">
    <source>
        <dbReference type="ARBA" id="ARBA00004273"/>
    </source>
</evidence>